<feature type="compositionally biased region" description="Basic residues" evidence="3">
    <location>
        <begin position="547"/>
        <end position="557"/>
    </location>
</feature>
<feature type="region of interest" description="Disordered" evidence="3">
    <location>
        <begin position="538"/>
        <end position="578"/>
    </location>
</feature>
<name>A0A9P6HMA5_9AGAM</name>
<protein>
    <submittedName>
        <fullName evidence="4">Uncharacterized protein</fullName>
    </submittedName>
</protein>
<dbReference type="AlphaFoldDB" id="A0A9P6HMA5"/>
<feature type="repeat" description="TPR" evidence="2">
    <location>
        <begin position="420"/>
        <end position="453"/>
    </location>
</feature>
<gene>
    <name evidence="4" type="ORF">BJ322DRAFT_383077</name>
</gene>
<sequence length="595" mass="66464">MAPKYSHVKKRSSALPTATSSKKSTTKQDNKKPSPHTDRNISQALTAVAQLERAISRILLIRYEQDMARLFSTHLYSVALCHLPSLVMRCTALGGPGWIAVNADGEEIKEFFRSVIAMDLREAGERVATKSVLWSYTALRQFAMSNDVPVCQKKGLHSLRLLPHFTALKAHLDSLEAMPLVSFAKPPHLGPLTEGFSALEDACNLAFGPPTKGKGSSRGSREDQDEWRLKVKVGYERLTQTLWRVAREFDVRGYGSILREKLTNKWCDCGCSTDHLSEVCERTVRDGEETAGLRAGKGREWDGRGVGVYGWETHEEEDVWDVELDFASFDPDSRASETDMTIGELMAWKYLQAEREKELGNVSFRTGDYNSAIEHYRLAHEIEPELPRYQLNLAAAFIKLSDWMSTEQACNAALLQHKSSKGYWRRAKARKMLGRVDEAIKDLRALIRLQPHNTEAISELTALLPPNPSSIYPTKGALAGGSSSSANNDYLDLPKPRPPKPLPFATTDEDRRKLKISNLPLTVDIPSNFEFMAAATAAMGKTPPSGRKGKPKRRGPRGHNDMPVGPDMKKTSGKGQTMSFTYPNWERYLVKKVSD</sequence>
<dbReference type="GO" id="GO:0101031">
    <property type="term" value="C:protein folding chaperone complex"/>
    <property type="evidence" value="ECO:0007669"/>
    <property type="project" value="TreeGrafter"/>
</dbReference>
<dbReference type="Proteomes" id="UP000736335">
    <property type="component" value="Unassembled WGS sequence"/>
</dbReference>
<dbReference type="SUPFAM" id="SSF48452">
    <property type="entry name" value="TPR-like"/>
    <property type="match status" value="1"/>
</dbReference>
<feature type="compositionally biased region" description="Basic residues" evidence="3">
    <location>
        <begin position="1"/>
        <end position="12"/>
    </location>
</feature>
<feature type="compositionally biased region" description="Low complexity" evidence="3">
    <location>
        <begin position="476"/>
        <end position="486"/>
    </location>
</feature>
<dbReference type="PANTHER" id="PTHR46423">
    <property type="entry name" value="RNA POLYMERASE II-ASSOCIATED PROTEIN 3"/>
    <property type="match status" value="1"/>
</dbReference>
<comment type="caution">
    <text evidence="4">The sequence shown here is derived from an EMBL/GenBank/DDBJ whole genome shotgun (WGS) entry which is preliminary data.</text>
</comment>
<evidence type="ECO:0000313" key="4">
    <source>
        <dbReference type="EMBL" id="KAF9790359.1"/>
    </source>
</evidence>
<dbReference type="InterPro" id="IPR019734">
    <property type="entry name" value="TPR_rpt"/>
</dbReference>
<organism evidence="4 5">
    <name type="scientific">Thelephora terrestris</name>
    <dbReference type="NCBI Taxonomy" id="56493"/>
    <lineage>
        <taxon>Eukaryota</taxon>
        <taxon>Fungi</taxon>
        <taxon>Dikarya</taxon>
        <taxon>Basidiomycota</taxon>
        <taxon>Agaricomycotina</taxon>
        <taxon>Agaricomycetes</taxon>
        <taxon>Thelephorales</taxon>
        <taxon>Thelephoraceae</taxon>
        <taxon>Thelephora</taxon>
    </lineage>
</organism>
<dbReference type="PANTHER" id="PTHR46423:SF1">
    <property type="entry name" value="RNA POLYMERASE II-ASSOCIATED PROTEIN 3"/>
    <property type="match status" value="1"/>
</dbReference>
<feature type="repeat" description="TPR" evidence="2">
    <location>
        <begin position="353"/>
        <end position="386"/>
    </location>
</feature>
<dbReference type="InterPro" id="IPR051966">
    <property type="entry name" value="RPAP3"/>
</dbReference>
<reference evidence="4" key="2">
    <citation type="submission" date="2020-11" db="EMBL/GenBank/DDBJ databases">
        <authorList>
            <consortium name="DOE Joint Genome Institute"/>
            <person name="Kuo A."/>
            <person name="Miyauchi S."/>
            <person name="Kiss E."/>
            <person name="Drula E."/>
            <person name="Kohler A."/>
            <person name="Sanchez-Garcia M."/>
            <person name="Andreopoulos B."/>
            <person name="Barry K.W."/>
            <person name="Bonito G."/>
            <person name="Buee M."/>
            <person name="Carver A."/>
            <person name="Chen C."/>
            <person name="Cichocki N."/>
            <person name="Clum A."/>
            <person name="Culley D."/>
            <person name="Crous P.W."/>
            <person name="Fauchery L."/>
            <person name="Girlanda M."/>
            <person name="Hayes R."/>
            <person name="Keri Z."/>
            <person name="Labutti K."/>
            <person name="Lipzen A."/>
            <person name="Lombard V."/>
            <person name="Magnuson J."/>
            <person name="Maillard F."/>
            <person name="Morin E."/>
            <person name="Murat C."/>
            <person name="Nolan M."/>
            <person name="Ohm R."/>
            <person name="Pangilinan J."/>
            <person name="Pereira M."/>
            <person name="Perotto S."/>
            <person name="Peter M."/>
            <person name="Riley R."/>
            <person name="Sitrit Y."/>
            <person name="Stielow B."/>
            <person name="Szollosi G."/>
            <person name="Zifcakova L."/>
            <person name="Stursova M."/>
            <person name="Spatafora J.W."/>
            <person name="Tedersoo L."/>
            <person name="Vaario L.-M."/>
            <person name="Yamada A."/>
            <person name="Yan M."/>
            <person name="Wang P."/>
            <person name="Xu J."/>
            <person name="Bruns T."/>
            <person name="Baldrian P."/>
            <person name="Vilgalys R."/>
            <person name="Henrissat B."/>
            <person name="Grigoriev I.V."/>
            <person name="Hibbett D."/>
            <person name="Nagy L.G."/>
            <person name="Martin F.M."/>
        </authorList>
    </citation>
    <scope>NUCLEOTIDE SEQUENCE</scope>
    <source>
        <strain evidence="4">UH-Tt-Lm1</strain>
    </source>
</reference>
<feature type="region of interest" description="Disordered" evidence="3">
    <location>
        <begin position="1"/>
        <end position="41"/>
    </location>
</feature>
<evidence type="ECO:0000256" key="3">
    <source>
        <dbReference type="SAM" id="MobiDB-lite"/>
    </source>
</evidence>
<evidence type="ECO:0000256" key="2">
    <source>
        <dbReference type="PROSITE-ProRule" id="PRU00339"/>
    </source>
</evidence>
<evidence type="ECO:0000256" key="1">
    <source>
        <dbReference type="ARBA" id="ARBA00022803"/>
    </source>
</evidence>
<proteinExistence type="predicted"/>
<dbReference type="InterPro" id="IPR011990">
    <property type="entry name" value="TPR-like_helical_dom_sf"/>
</dbReference>
<dbReference type="Pfam" id="PF13181">
    <property type="entry name" value="TPR_8"/>
    <property type="match status" value="1"/>
</dbReference>
<feature type="region of interest" description="Disordered" evidence="3">
    <location>
        <begin position="476"/>
        <end position="509"/>
    </location>
</feature>
<accession>A0A9P6HMA5</accession>
<keyword evidence="1 2" id="KW-0802">TPR repeat</keyword>
<keyword evidence="5" id="KW-1185">Reference proteome</keyword>
<feature type="compositionally biased region" description="Basic and acidic residues" evidence="3">
    <location>
        <begin position="26"/>
        <end position="39"/>
    </location>
</feature>
<dbReference type="PROSITE" id="PS50005">
    <property type="entry name" value="TPR"/>
    <property type="match status" value="2"/>
</dbReference>
<dbReference type="OrthoDB" id="420195at2759"/>
<dbReference type="SMART" id="SM00028">
    <property type="entry name" value="TPR"/>
    <property type="match status" value="2"/>
</dbReference>
<dbReference type="EMBL" id="WIUZ02000002">
    <property type="protein sequence ID" value="KAF9790359.1"/>
    <property type="molecule type" value="Genomic_DNA"/>
</dbReference>
<reference evidence="4" key="1">
    <citation type="journal article" date="2020" name="Nat. Commun.">
        <title>Large-scale genome sequencing of mycorrhizal fungi provides insights into the early evolution of symbiotic traits.</title>
        <authorList>
            <person name="Miyauchi S."/>
            <person name="Kiss E."/>
            <person name="Kuo A."/>
            <person name="Drula E."/>
            <person name="Kohler A."/>
            <person name="Sanchez-Garcia M."/>
            <person name="Morin E."/>
            <person name="Andreopoulos B."/>
            <person name="Barry K.W."/>
            <person name="Bonito G."/>
            <person name="Buee M."/>
            <person name="Carver A."/>
            <person name="Chen C."/>
            <person name="Cichocki N."/>
            <person name="Clum A."/>
            <person name="Culley D."/>
            <person name="Crous P.W."/>
            <person name="Fauchery L."/>
            <person name="Girlanda M."/>
            <person name="Hayes R.D."/>
            <person name="Keri Z."/>
            <person name="LaButti K."/>
            <person name="Lipzen A."/>
            <person name="Lombard V."/>
            <person name="Magnuson J."/>
            <person name="Maillard F."/>
            <person name="Murat C."/>
            <person name="Nolan M."/>
            <person name="Ohm R.A."/>
            <person name="Pangilinan J."/>
            <person name="Pereira M.F."/>
            <person name="Perotto S."/>
            <person name="Peter M."/>
            <person name="Pfister S."/>
            <person name="Riley R."/>
            <person name="Sitrit Y."/>
            <person name="Stielow J.B."/>
            <person name="Szollosi G."/>
            <person name="Zifcakova L."/>
            <person name="Stursova M."/>
            <person name="Spatafora J.W."/>
            <person name="Tedersoo L."/>
            <person name="Vaario L.M."/>
            <person name="Yamada A."/>
            <person name="Yan M."/>
            <person name="Wang P."/>
            <person name="Xu J."/>
            <person name="Bruns T."/>
            <person name="Baldrian P."/>
            <person name="Vilgalys R."/>
            <person name="Dunand C."/>
            <person name="Henrissat B."/>
            <person name="Grigoriev I.V."/>
            <person name="Hibbett D."/>
            <person name="Nagy L.G."/>
            <person name="Martin F.M."/>
        </authorList>
    </citation>
    <scope>NUCLEOTIDE SEQUENCE</scope>
    <source>
        <strain evidence="4">UH-Tt-Lm1</strain>
    </source>
</reference>
<dbReference type="Gene3D" id="1.25.40.10">
    <property type="entry name" value="Tetratricopeptide repeat domain"/>
    <property type="match status" value="1"/>
</dbReference>
<evidence type="ECO:0000313" key="5">
    <source>
        <dbReference type="Proteomes" id="UP000736335"/>
    </source>
</evidence>